<feature type="transmembrane region" description="Helical" evidence="1">
    <location>
        <begin position="36"/>
        <end position="56"/>
    </location>
</feature>
<evidence type="ECO:0000313" key="2">
    <source>
        <dbReference type="EMBL" id="MCP2729579.1"/>
    </source>
</evidence>
<accession>A0AAE3GSR2</accession>
<organism evidence="2 3">
    <name type="scientific">Limnofasciculus baicalensis BBK-W-15</name>
    <dbReference type="NCBI Taxonomy" id="2699891"/>
    <lineage>
        <taxon>Bacteria</taxon>
        <taxon>Bacillati</taxon>
        <taxon>Cyanobacteriota</taxon>
        <taxon>Cyanophyceae</taxon>
        <taxon>Coleofasciculales</taxon>
        <taxon>Coleofasciculaceae</taxon>
        <taxon>Limnofasciculus</taxon>
        <taxon>Limnofasciculus baicalensis</taxon>
    </lineage>
</organism>
<feature type="transmembrane region" description="Helical" evidence="1">
    <location>
        <begin position="12"/>
        <end position="29"/>
    </location>
</feature>
<dbReference type="Proteomes" id="UP001204953">
    <property type="component" value="Unassembled WGS sequence"/>
</dbReference>
<dbReference type="AlphaFoldDB" id="A0AAE3GSR2"/>
<sequence>MLNFPIEPGNLYLLLGLHCLIGVTAAIIAQKKGLNFRLWLILGLIGGTVVLVAALLKKDN</sequence>
<name>A0AAE3GSR2_9CYAN</name>
<dbReference type="RefSeq" id="WP_254012361.1">
    <property type="nucleotide sequence ID" value="NZ_JAMZMM010000126.1"/>
</dbReference>
<keyword evidence="3" id="KW-1185">Reference proteome</keyword>
<proteinExistence type="predicted"/>
<comment type="caution">
    <text evidence="2">The sequence shown here is derived from an EMBL/GenBank/DDBJ whole genome shotgun (WGS) entry which is preliminary data.</text>
</comment>
<dbReference type="EMBL" id="JAMZMM010000126">
    <property type="protein sequence ID" value="MCP2729579.1"/>
    <property type="molecule type" value="Genomic_DNA"/>
</dbReference>
<reference evidence="2" key="1">
    <citation type="submission" date="2022-06" db="EMBL/GenBank/DDBJ databases">
        <title>New cyanobacteria of genus Symplocastrum in benthos of Lake Baikal.</title>
        <authorList>
            <person name="Sorokovikova E."/>
            <person name="Tikhonova I."/>
            <person name="Krasnopeev A."/>
            <person name="Evseev P."/>
            <person name="Gladkikh A."/>
            <person name="Belykh O."/>
        </authorList>
    </citation>
    <scope>NUCLEOTIDE SEQUENCE</scope>
    <source>
        <strain evidence="2">BBK-W-15</strain>
    </source>
</reference>
<keyword evidence="1" id="KW-0472">Membrane</keyword>
<evidence type="ECO:0000313" key="3">
    <source>
        <dbReference type="Proteomes" id="UP001204953"/>
    </source>
</evidence>
<keyword evidence="1" id="KW-0812">Transmembrane</keyword>
<evidence type="ECO:0000256" key="1">
    <source>
        <dbReference type="SAM" id="Phobius"/>
    </source>
</evidence>
<protein>
    <submittedName>
        <fullName evidence="2">Uncharacterized protein</fullName>
    </submittedName>
</protein>
<gene>
    <name evidence="2" type="ORF">NJ959_14090</name>
</gene>
<keyword evidence="1" id="KW-1133">Transmembrane helix</keyword>